<keyword evidence="2" id="KW-0808">Transferase</keyword>
<dbReference type="WBParaSite" id="PTRK_0000994500.1">
    <property type="protein sequence ID" value="PTRK_0000994500.1"/>
    <property type="gene ID" value="PTRK_0000994500"/>
</dbReference>
<evidence type="ECO:0000256" key="3">
    <source>
        <dbReference type="ARBA" id="ARBA00023150"/>
    </source>
</evidence>
<dbReference type="GO" id="GO:0006777">
    <property type="term" value="P:Mo-molybdopterin cofactor biosynthetic process"/>
    <property type="evidence" value="ECO:0007669"/>
    <property type="project" value="UniProtKB-KW"/>
</dbReference>
<organism evidence="4 5">
    <name type="scientific">Parastrongyloides trichosuri</name>
    <name type="common">Possum-specific nematode worm</name>
    <dbReference type="NCBI Taxonomy" id="131310"/>
    <lineage>
        <taxon>Eukaryota</taxon>
        <taxon>Metazoa</taxon>
        <taxon>Ecdysozoa</taxon>
        <taxon>Nematoda</taxon>
        <taxon>Chromadorea</taxon>
        <taxon>Rhabditida</taxon>
        <taxon>Tylenchina</taxon>
        <taxon>Panagrolaimomorpha</taxon>
        <taxon>Strongyloidoidea</taxon>
        <taxon>Strongyloididae</taxon>
        <taxon>Parastrongyloides</taxon>
    </lineage>
</organism>
<keyword evidence="3" id="KW-0501">Molybdenum cofactor biosynthesis</keyword>
<dbReference type="PANTHER" id="PTHR23404">
    <property type="entry name" value="MOLYBDOPTERIN SYNTHASE RELATED"/>
    <property type="match status" value="1"/>
</dbReference>
<proteinExistence type="predicted"/>
<dbReference type="Proteomes" id="UP000038045">
    <property type="component" value="Unplaced"/>
</dbReference>
<evidence type="ECO:0000313" key="5">
    <source>
        <dbReference type="WBParaSite" id="PTRK_0000994500.1"/>
    </source>
</evidence>
<dbReference type="SUPFAM" id="SSF54690">
    <property type="entry name" value="Molybdopterin synthase subunit MoaE"/>
    <property type="match status" value="1"/>
</dbReference>
<dbReference type="GO" id="GO:0016740">
    <property type="term" value="F:transferase activity"/>
    <property type="evidence" value="ECO:0007669"/>
    <property type="project" value="UniProtKB-KW"/>
</dbReference>
<dbReference type="InterPro" id="IPR027417">
    <property type="entry name" value="P-loop_NTPase"/>
</dbReference>
<dbReference type="Gene3D" id="3.40.50.300">
    <property type="entry name" value="P-loop containing nucleotide triphosphate hydrolases"/>
    <property type="match status" value="1"/>
</dbReference>
<dbReference type="FunFam" id="3.90.1170.40:FF:000002">
    <property type="entry name" value="Molybdopterin synthase catalytic subunit"/>
    <property type="match status" value="1"/>
</dbReference>
<dbReference type="InterPro" id="IPR036563">
    <property type="entry name" value="MoaE_sf"/>
</dbReference>
<dbReference type="CDD" id="cd00756">
    <property type="entry name" value="MoaE"/>
    <property type="match status" value="1"/>
</dbReference>
<reference evidence="5" key="1">
    <citation type="submission" date="2017-02" db="UniProtKB">
        <authorList>
            <consortium name="WormBaseParasite"/>
        </authorList>
    </citation>
    <scope>IDENTIFICATION</scope>
</reference>
<name>A0A0N4ZN30_PARTI</name>
<dbReference type="AlphaFoldDB" id="A0A0N4ZN30"/>
<dbReference type="STRING" id="131310.A0A0N4ZN30"/>
<dbReference type="Pfam" id="PF02391">
    <property type="entry name" value="MoaE"/>
    <property type="match status" value="1"/>
</dbReference>
<sequence>MVFILGIVGCTCSGKTTLGNIFYKKASYNKIIVDKISQDDFYIDEGSVRRIESKDNPNVIFYDYDSIASLNQEKLIEEVHKRSKSCDLLIIEGTMLLEIKNLVSYFSKILYITLDKETCRDRRKNRKDYDPPDMEGYFDQIVWPAYEMNLNISKNNIPKDIPIDFIKGENIDLNNIEDFCKIFWRCLKLDVLRIVKDKEINISDVSQMVSNPSCGAISMFVGVTRDNFNGKHVKRLEYECYEEMAMKELKKLCIRGRNKYKNIQNIAILHRINHVPVTEASVVIAVSSPHRLECQELSSFLINELKKTVPIWKKEIYSDNSGDWKENCCKE</sequence>
<dbReference type="InterPro" id="IPR003448">
    <property type="entry name" value="Mopterin_biosynth_MoaE"/>
</dbReference>
<dbReference type="SUPFAM" id="SSF52540">
    <property type="entry name" value="P-loop containing nucleoside triphosphate hydrolases"/>
    <property type="match status" value="1"/>
</dbReference>
<accession>A0A0N4ZN30</accession>
<dbReference type="Gene3D" id="3.90.1170.40">
    <property type="entry name" value="Molybdopterin biosynthesis MoaE subunit"/>
    <property type="match status" value="1"/>
</dbReference>
<evidence type="ECO:0000256" key="2">
    <source>
        <dbReference type="ARBA" id="ARBA00022679"/>
    </source>
</evidence>
<evidence type="ECO:0000313" key="4">
    <source>
        <dbReference type="Proteomes" id="UP000038045"/>
    </source>
</evidence>
<keyword evidence="4" id="KW-1185">Reference proteome</keyword>
<protein>
    <submittedName>
        <fullName evidence="5">Molybdopterin synthase</fullName>
    </submittedName>
</protein>
<dbReference type="Pfam" id="PF13238">
    <property type="entry name" value="AAA_18"/>
    <property type="match status" value="1"/>
</dbReference>
<keyword evidence="1" id="KW-0963">Cytoplasm</keyword>
<evidence type="ECO:0000256" key="1">
    <source>
        <dbReference type="ARBA" id="ARBA00022490"/>
    </source>
</evidence>